<accession>A0A3Q3W1G6</accession>
<dbReference type="STRING" id="94237.ENSMMOP00000005397"/>
<evidence type="ECO:0000259" key="10">
    <source>
        <dbReference type="PROSITE" id="PS50866"/>
    </source>
</evidence>
<dbReference type="GO" id="GO:0005789">
    <property type="term" value="C:endoplasmic reticulum membrane"/>
    <property type="evidence" value="ECO:0007669"/>
    <property type="project" value="UniProtKB-SubCell"/>
</dbReference>
<feature type="transmembrane region" description="Helical" evidence="9">
    <location>
        <begin position="219"/>
        <end position="239"/>
    </location>
</feature>
<name>A0A3Q3W1G6_MOLML</name>
<evidence type="ECO:0000256" key="3">
    <source>
        <dbReference type="ARBA" id="ARBA00022692"/>
    </source>
</evidence>
<keyword evidence="6 9" id="KW-1133">Transmembrane helix</keyword>
<keyword evidence="7 9" id="KW-0472">Membrane</keyword>
<keyword evidence="3 8" id="KW-0812">Transmembrane</keyword>
<dbReference type="InterPro" id="IPR009038">
    <property type="entry name" value="GOLD_dom"/>
</dbReference>
<evidence type="ECO:0000256" key="4">
    <source>
        <dbReference type="ARBA" id="ARBA00022729"/>
    </source>
</evidence>
<keyword evidence="4" id="KW-0732">Signal</keyword>
<reference evidence="11" key="2">
    <citation type="submission" date="2025-09" db="UniProtKB">
        <authorList>
            <consortium name="Ensembl"/>
        </authorList>
    </citation>
    <scope>IDENTIFICATION</scope>
</reference>
<feature type="domain" description="GOLD" evidence="10">
    <location>
        <begin position="64"/>
        <end position="186"/>
    </location>
</feature>
<evidence type="ECO:0000256" key="2">
    <source>
        <dbReference type="ARBA" id="ARBA00007104"/>
    </source>
</evidence>
<dbReference type="Pfam" id="PF01105">
    <property type="entry name" value="EMP24_GP25L"/>
    <property type="match status" value="1"/>
</dbReference>
<comment type="subcellular location">
    <subcellularLocation>
        <location evidence="1">Endoplasmic reticulum membrane</location>
        <topology evidence="1">Single-pass type I membrane protein</topology>
    </subcellularLocation>
    <subcellularLocation>
        <location evidence="8">Membrane</location>
        <topology evidence="8">Single-pass type I membrane protein</topology>
    </subcellularLocation>
</comment>
<organism evidence="11 12">
    <name type="scientific">Mola mola</name>
    <name type="common">Ocean sunfish</name>
    <name type="synonym">Tetraodon mola</name>
    <dbReference type="NCBI Taxonomy" id="94237"/>
    <lineage>
        <taxon>Eukaryota</taxon>
        <taxon>Metazoa</taxon>
        <taxon>Chordata</taxon>
        <taxon>Craniata</taxon>
        <taxon>Vertebrata</taxon>
        <taxon>Euteleostomi</taxon>
        <taxon>Actinopterygii</taxon>
        <taxon>Neopterygii</taxon>
        <taxon>Teleostei</taxon>
        <taxon>Neoteleostei</taxon>
        <taxon>Acanthomorphata</taxon>
        <taxon>Eupercaria</taxon>
        <taxon>Tetraodontiformes</taxon>
        <taxon>Molidae</taxon>
        <taxon>Mola</taxon>
    </lineage>
</organism>
<dbReference type="PANTHER" id="PTHR22811">
    <property type="entry name" value="TRANSMEMBRANE EMP24 DOMAIN-CONTAINING PROTEIN"/>
    <property type="match status" value="1"/>
</dbReference>
<evidence type="ECO:0000256" key="1">
    <source>
        <dbReference type="ARBA" id="ARBA00004115"/>
    </source>
</evidence>
<dbReference type="Ensembl" id="ENSMMOT00000005493.1">
    <property type="protein sequence ID" value="ENSMMOP00000005397.1"/>
    <property type="gene ID" value="ENSMMOG00000004273.1"/>
</dbReference>
<evidence type="ECO:0000313" key="12">
    <source>
        <dbReference type="Proteomes" id="UP000261620"/>
    </source>
</evidence>
<dbReference type="SMART" id="SM01190">
    <property type="entry name" value="EMP24_GP25L"/>
    <property type="match status" value="1"/>
</dbReference>
<proteinExistence type="inferred from homology"/>
<comment type="similarity">
    <text evidence="2 8">Belongs to the EMP24/GP25L family.</text>
</comment>
<dbReference type="PROSITE" id="PS50866">
    <property type="entry name" value="GOLD"/>
    <property type="match status" value="1"/>
</dbReference>
<dbReference type="Proteomes" id="UP000261620">
    <property type="component" value="Unplaced"/>
</dbReference>
<protein>
    <recommendedName>
        <fullName evidence="10">GOLD domain-containing protein</fullName>
    </recommendedName>
</protein>
<evidence type="ECO:0000313" key="11">
    <source>
        <dbReference type="Ensembl" id="ENSMMOP00000005397.1"/>
    </source>
</evidence>
<evidence type="ECO:0000256" key="7">
    <source>
        <dbReference type="ARBA" id="ARBA00023136"/>
    </source>
</evidence>
<reference evidence="11" key="1">
    <citation type="submission" date="2025-08" db="UniProtKB">
        <authorList>
            <consortium name="Ensembl"/>
        </authorList>
    </citation>
    <scope>IDENTIFICATION</scope>
</reference>
<evidence type="ECO:0000256" key="6">
    <source>
        <dbReference type="ARBA" id="ARBA00022989"/>
    </source>
</evidence>
<dbReference type="AlphaFoldDB" id="A0A3Q3W1G6"/>
<dbReference type="InterPro" id="IPR015720">
    <property type="entry name" value="Emp24-like"/>
</dbReference>
<keyword evidence="5" id="KW-0256">Endoplasmic reticulum</keyword>
<evidence type="ECO:0000256" key="9">
    <source>
        <dbReference type="SAM" id="Phobius"/>
    </source>
</evidence>
<keyword evidence="12" id="KW-1185">Reference proteome</keyword>
<sequence>MSKTLFSAFLAVQTTLPSSPLSPLRGLSCSSAVAMRLYVLTALLLNVVDYSISSLHFHFGDGEWRCFTEEIPADTTLIGEVYRTRWDGDHGDEDPAANHDLGVFVEAKDPDDELALSRRYGSEGTFTFTARKAGRHQICLQPRSSQRPLSAGGPLTLQLVIHAGKATNNYAQIAADTQLTEMQLRVRQLARQVQRILRELHYQRLREKRFRDVSHSTNMWIYWWPVARSLYVVTFIIWITSSW</sequence>
<evidence type="ECO:0000256" key="8">
    <source>
        <dbReference type="RuleBase" id="RU003827"/>
    </source>
</evidence>
<evidence type="ECO:0000256" key="5">
    <source>
        <dbReference type="ARBA" id="ARBA00022824"/>
    </source>
</evidence>